<dbReference type="AlphaFoldDB" id="A0AA38VL94"/>
<dbReference type="NCBIfam" id="TIGR00832">
    <property type="entry name" value="acr3"/>
    <property type="match status" value="1"/>
</dbReference>
<dbReference type="Proteomes" id="UP001174691">
    <property type="component" value="Unassembled WGS sequence"/>
</dbReference>
<keyword evidence="5 9" id="KW-0812">Transmembrane</keyword>
<dbReference type="GO" id="GO:0015105">
    <property type="term" value="F:arsenite transmembrane transporter activity"/>
    <property type="evidence" value="ECO:0007669"/>
    <property type="project" value="TreeGrafter"/>
</dbReference>
<dbReference type="EMBL" id="JANBVN010000074">
    <property type="protein sequence ID" value="KAJ9150104.1"/>
    <property type="molecule type" value="Genomic_DNA"/>
</dbReference>
<comment type="subcellular location">
    <subcellularLocation>
        <location evidence="1 9">Cell membrane</location>
        <topology evidence="1 9">Multi-pass membrane protein</topology>
    </subcellularLocation>
</comment>
<dbReference type="InterPro" id="IPR004706">
    <property type="entry name" value="Arsenical-R_Acr3"/>
</dbReference>
<evidence type="ECO:0000256" key="9">
    <source>
        <dbReference type="PIRNR" id="PIRNR005508"/>
    </source>
</evidence>
<feature type="transmembrane region" description="Helical" evidence="11">
    <location>
        <begin position="127"/>
        <end position="150"/>
    </location>
</feature>
<feature type="transmembrane region" description="Helical" evidence="11">
    <location>
        <begin position="260"/>
        <end position="282"/>
    </location>
</feature>
<feature type="compositionally biased region" description="Polar residues" evidence="10">
    <location>
        <begin position="12"/>
        <end position="23"/>
    </location>
</feature>
<evidence type="ECO:0000313" key="13">
    <source>
        <dbReference type="Proteomes" id="UP001174691"/>
    </source>
</evidence>
<evidence type="ECO:0000256" key="10">
    <source>
        <dbReference type="SAM" id="MobiDB-lite"/>
    </source>
</evidence>
<feature type="transmembrane region" description="Helical" evidence="11">
    <location>
        <begin position="221"/>
        <end position="248"/>
    </location>
</feature>
<evidence type="ECO:0000256" key="4">
    <source>
        <dbReference type="ARBA" id="ARBA00022475"/>
    </source>
</evidence>
<protein>
    <submittedName>
        <fullName evidence="12">Arsenical-resistance protein ACR3</fullName>
    </submittedName>
</protein>
<dbReference type="PANTHER" id="PTHR43057:SF1">
    <property type="entry name" value="ARSENICAL-RESISTANCE PROTEIN 3"/>
    <property type="match status" value="1"/>
</dbReference>
<evidence type="ECO:0000256" key="5">
    <source>
        <dbReference type="ARBA" id="ARBA00022692"/>
    </source>
</evidence>
<keyword evidence="6" id="KW-0059">Arsenical resistance</keyword>
<comment type="similarity">
    <text evidence="2 9">Belongs to the arsenical resistance-3 (ACR3) (TC 2.A.59) family.</text>
</comment>
<keyword evidence="7 9" id="KW-1133">Transmembrane helix</keyword>
<dbReference type="FunFam" id="1.20.1530.20:FF:000009">
    <property type="entry name" value="Arsenite transporter, ACR3 family"/>
    <property type="match status" value="1"/>
</dbReference>
<evidence type="ECO:0000256" key="11">
    <source>
        <dbReference type="SAM" id="Phobius"/>
    </source>
</evidence>
<dbReference type="GO" id="GO:0015104">
    <property type="term" value="F:antimonite transmembrane transporter activity"/>
    <property type="evidence" value="ECO:0007669"/>
    <property type="project" value="TreeGrafter"/>
</dbReference>
<reference evidence="12" key="1">
    <citation type="submission" date="2022-07" db="EMBL/GenBank/DDBJ databases">
        <title>Fungi with potential for degradation of polypropylene.</title>
        <authorList>
            <person name="Gostincar C."/>
        </authorList>
    </citation>
    <scope>NUCLEOTIDE SEQUENCE</scope>
    <source>
        <strain evidence="12">EXF-13287</strain>
    </source>
</reference>
<evidence type="ECO:0000256" key="6">
    <source>
        <dbReference type="ARBA" id="ARBA00022849"/>
    </source>
</evidence>
<feature type="transmembrane region" description="Helical" evidence="11">
    <location>
        <begin position="302"/>
        <end position="320"/>
    </location>
</feature>
<feature type="transmembrane region" description="Helical" evidence="11">
    <location>
        <begin position="185"/>
        <end position="209"/>
    </location>
</feature>
<dbReference type="Gene3D" id="1.20.1530.20">
    <property type="match status" value="1"/>
</dbReference>
<feature type="transmembrane region" description="Helical" evidence="11">
    <location>
        <begin position="87"/>
        <end position="106"/>
    </location>
</feature>
<feature type="transmembrane region" description="Helical" evidence="11">
    <location>
        <begin position="156"/>
        <end position="178"/>
    </location>
</feature>
<keyword evidence="13" id="KW-1185">Reference proteome</keyword>
<keyword evidence="4 9" id="KW-1003">Cell membrane</keyword>
<proteinExistence type="inferred from homology"/>
<feature type="region of interest" description="Disordered" evidence="10">
    <location>
        <begin position="1"/>
        <end position="41"/>
    </location>
</feature>
<feature type="compositionally biased region" description="Basic and acidic residues" evidence="10">
    <location>
        <begin position="24"/>
        <end position="41"/>
    </location>
</feature>
<comment type="caution">
    <text evidence="12">The sequence shown here is derived from an EMBL/GenBank/DDBJ whole genome shotgun (WGS) entry which is preliminary data.</text>
</comment>
<sequence>MAQATDVPAESATASPAVSQGETQLKDTEKQAQREPVDDGPKKVSAFKSLGILDRFLAVWILLAMIIGVLLGNFVEETGPALQKGKFVGVSVPIAIGLLVMMYPILCKVRYESLHELFSHRDIWKQIGFSIVVNWIIAPFFMLALSWAFLPDKEELRIGLILVGLGRCIAMVLIWTGLAGGDSEYCAILVAVNSILQMVLFAPLAVFFIRVISGGRGLHDVSYAVVSTSVGVFLGIPLGAAVLSRFALRRLAGPAWFDGVFLRFASPWSLVGLLYTILVLFASQGHAVIHQIVSVVRVAAPLLVYFVVIFGATLYVTYRMGMGYALAATQSFTAASNNFELAIAVAVATFGADSDQALAATVGPLIEVPVLISLVYAVRWAGNRWEWKN</sequence>
<organism evidence="12 13">
    <name type="scientific">Coniochaeta hoffmannii</name>
    <dbReference type="NCBI Taxonomy" id="91930"/>
    <lineage>
        <taxon>Eukaryota</taxon>
        <taxon>Fungi</taxon>
        <taxon>Dikarya</taxon>
        <taxon>Ascomycota</taxon>
        <taxon>Pezizomycotina</taxon>
        <taxon>Sordariomycetes</taxon>
        <taxon>Sordariomycetidae</taxon>
        <taxon>Coniochaetales</taxon>
        <taxon>Coniochaetaceae</taxon>
        <taxon>Coniochaeta</taxon>
    </lineage>
</organism>
<evidence type="ECO:0000256" key="8">
    <source>
        <dbReference type="ARBA" id="ARBA00023136"/>
    </source>
</evidence>
<dbReference type="GO" id="GO:0046685">
    <property type="term" value="P:response to arsenic-containing substance"/>
    <property type="evidence" value="ECO:0007669"/>
    <property type="project" value="UniProtKB-KW"/>
</dbReference>
<dbReference type="InterPro" id="IPR002657">
    <property type="entry name" value="BilAc:Na_symport/Acr3"/>
</dbReference>
<dbReference type="Pfam" id="PF01758">
    <property type="entry name" value="SBF"/>
    <property type="match status" value="1"/>
</dbReference>
<keyword evidence="8 9" id="KW-0472">Membrane</keyword>
<dbReference type="InterPro" id="IPR038770">
    <property type="entry name" value="Na+/solute_symporter_sf"/>
</dbReference>
<dbReference type="PANTHER" id="PTHR43057">
    <property type="entry name" value="ARSENITE EFFLUX TRANSPORTER"/>
    <property type="match status" value="1"/>
</dbReference>
<evidence type="ECO:0000256" key="2">
    <source>
        <dbReference type="ARBA" id="ARBA00010110"/>
    </source>
</evidence>
<dbReference type="GO" id="GO:0005886">
    <property type="term" value="C:plasma membrane"/>
    <property type="evidence" value="ECO:0007669"/>
    <property type="project" value="UniProtKB-SubCell"/>
</dbReference>
<feature type="transmembrane region" description="Helical" evidence="11">
    <location>
        <begin position="56"/>
        <end position="75"/>
    </location>
</feature>
<evidence type="ECO:0000256" key="3">
    <source>
        <dbReference type="ARBA" id="ARBA00022448"/>
    </source>
</evidence>
<keyword evidence="3 9" id="KW-0813">Transport</keyword>
<name>A0AA38VL94_9PEZI</name>
<evidence type="ECO:0000256" key="1">
    <source>
        <dbReference type="ARBA" id="ARBA00004651"/>
    </source>
</evidence>
<evidence type="ECO:0000256" key="7">
    <source>
        <dbReference type="ARBA" id="ARBA00022989"/>
    </source>
</evidence>
<dbReference type="PIRSF" id="PIRSF005508">
    <property type="entry name" value="Acr3"/>
    <property type="match status" value="1"/>
</dbReference>
<feature type="transmembrane region" description="Helical" evidence="11">
    <location>
        <begin position="358"/>
        <end position="378"/>
    </location>
</feature>
<accession>A0AA38VL94</accession>
<evidence type="ECO:0000313" key="12">
    <source>
        <dbReference type="EMBL" id="KAJ9150104.1"/>
    </source>
</evidence>
<gene>
    <name evidence="12" type="ORF">NKR19_g5416</name>
</gene>
<dbReference type="GO" id="GO:0015297">
    <property type="term" value="F:antiporter activity"/>
    <property type="evidence" value="ECO:0007669"/>
    <property type="project" value="UniProtKB-UniRule"/>
</dbReference>